<proteinExistence type="predicted"/>
<keyword evidence="3" id="KW-1185">Reference proteome</keyword>
<dbReference type="InterPro" id="IPR041698">
    <property type="entry name" value="Methyltransf_25"/>
</dbReference>
<dbReference type="EMBL" id="JAFBDT010000015">
    <property type="protein sequence ID" value="MBM7562297.1"/>
    <property type="molecule type" value="Genomic_DNA"/>
</dbReference>
<evidence type="ECO:0000259" key="1">
    <source>
        <dbReference type="Pfam" id="PF13649"/>
    </source>
</evidence>
<name>A0ABS2MSC6_9FIRM</name>
<dbReference type="InterPro" id="IPR050723">
    <property type="entry name" value="CFA/CMAS"/>
</dbReference>
<dbReference type="Proteomes" id="UP000767854">
    <property type="component" value="Unassembled WGS sequence"/>
</dbReference>
<dbReference type="CDD" id="cd02440">
    <property type="entry name" value="AdoMet_MTases"/>
    <property type="match status" value="1"/>
</dbReference>
<feature type="domain" description="Methyltransferase" evidence="1">
    <location>
        <begin position="43"/>
        <end position="137"/>
    </location>
</feature>
<dbReference type="PANTHER" id="PTHR43667:SF2">
    <property type="entry name" value="FATTY ACID C-METHYL TRANSFERASE"/>
    <property type="match status" value="1"/>
</dbReference>
<keyword evidence="2" id="KW-0830">Ubiquinone</keyword>
<organism evidence="2 3">
    <name type="scientific">Fusibacter tunisiensis</name>
    <dbReference type="NCBI Taxonomy" id="1008308"/>
    <lineage>
        <taxon>Bacteria</taxon>
        <taxon>Bacillati</taxon>
        <taxon>Bacillota</taxon>
        <taxon>Clostridia</taxon>
        <taxon>Eubacteriales</taxon>
        <taxon>Eubacteriales Family XII. Incertae Sedis</taxon>
        <taxon>Fusibacter</taxon>
    </lineage>
</organism>
<dbReference type="Gene3D" id="3.40.50.150">
    <property type="entry name" value="Vaccinia Virus protein VP39"/>
    <property type="match status" value="1"/>
</dbReference>
<evidence type="ECO:0000313" key="3">
    <source>
        <dbReference type="Proteomes" id="UP000767854"/>
    </source>
</evidence>
<evidence type="ECO:0000313" key="2">
    <source>
        <dbReference type="EMBL" id="MBM7562297.1"/>
    </source>
</evidence>
<accession>A0ABS2MSC6</accession>
<dbReference type="SUPFAM" id="SSF53335">
    <property type="entry name" value="S-adenosyl-L-methionine-dependent methyltransferases"/>
    <property type="match status" value="1"/>
</dbReference>
<sequence length="250" mass="28971">MSVPYDKFAFVYDIMQYDVDYTAWADRLNDKIKALKPNSRKLLELATGTGNLAIELSKRSYILEGLDLSEEMLAVASQKTSEAGLRIRFYNQDMKTFNTKKNYDVIFSVCDGMNYLVETEDFRSMLDSAASHLNPEGLLIFDLSSEYKFKQVIGNSTFAETFENAAYIWENEYDANLKQLSFLLTLFVESSAGYSRYEEYHLQRAYGIDEIKDLLYNQFELLEILDGDSFKPVHPESHRICFIAKRKEQI</sequence>
<gene>
    <name evidence="2" type="ORF">JOC49_001841</name>
</gene>
<dbReference type="Pfam" id="PF13649">
    <property type="entry name" value="Methyltransf_25"/>
    <property type="match status" value="1"/>
</dbReference>
<dbReference type="Gene3D" id="2.20.25.110">
    <property type="entry name" value="S-adenosyl-L-methionine-dependent methyltransferases"/>
    <property type="match status" value="1"/>
</dbReference>
<dbReference type="RefSeq" id="WP_204664563.1">
    <property type="nucleotide sequence ID" value="NZ_JAFBDT010000015.1"/>
</dbReference>
<reference evidence="2 3" key="1">
    <citation type="submission" date="2021-01" db="EMBL/GenBank/DDBJ databases">
        <title>Genomic Encyclopedia of Type Strains, Phase IV (KMG-IV): sequencing the most valuable type-strain genomes for metagenomic binning, comparative biology and taxonomic classification.</title>
        <authorList>
            <person name="Goeker M."/>
        </authorList>
    </citation>
    <scope>NUCLEOTIDE SEQUENCE [LARGE SCALE GENOMIC DNA]</scope>
    <source>
        <strain evidence="2 3">DSM 24436</strain>
    </source>
</reference>
<dbReference type="PANTHER" id="PTHR43667">
    <property type="entry name" value="CYCLOPROPANE-FATTY-ACYL-PHOSPHOLIPID SYNTHASE"/>
    <property type="match status" value="1"/>
</dbReference>
<comment type="caution">
    <text evidence="2">The sequence shown here is derived from an EMBL/GenBank/DDBJ whole genome shotgun (WGS) entry which is preliminary data.</text>
</comment>
<dbReference type="InterPro" id="IPR029063">
    <property type="entry name" value="SAM-dependent_MTases_sf"/>
</dbReference>
<protein>
    <submittedName>
        <fullName evidence="2">Ubiquinone/menaquinone biosynthesis C-methylase UbiE</fullName>
    </submittedName>
</protein>